<evidence type="ECO:0008006" key="3">
    <source>
        <dbReference type="Google" id="ProtNLM"/>
    </source>
</evidence>
<evidence type="ECO:0000313" key="2">
    <source>
        <dbReference type="Proteomes" id="UP000193804"/>
    </source>
</evidence>
<dbReference type="STRING" id="1028.SAMN05661096_03427"/>
<reference evidence="2" key="1">
    <citation type="submission" date="2017-04" db="EMBL/GenBank/DDBJ databases">
        <authorList>
            <person name="Varghese N."/>
            <person name="Submissions S."/>
        </authorList>
    </citation>
    <scope>NUCLEOTIDE SEQUENCE [LARGE SCALE GENOMIC DNA]</scope>
    <source>
        <strain evidence="2">DSM 4125</strain>
    </source>
</reference>
<dbReference type="OrthoDB" id="980432at2"/>
<proteinExistence type="predicted"/>
<protein>
    <recommendedName>
        <fullName evidence="3">Auto-transporter adhesin, head GIN domain</fullName>
    </recommendedName>
</protein>
<evidence type="ECO:0000313" key="1">
    <source>
        <dbReference type="EMBL" id="SMG48147.1"/>
    </source>
</evidence>
<dbReference type="EMBL" id="FXAW01000008">
    <property type="protein sequence ID" value="SMG48147.1"/>
    <property type="molecule type" value="Genomic_DNA"/>
</dbReference>
<organism evidence="1 2">
    <name type="scientific">Marivirga sericea</name>
    <dbReference type="NCBI Taxonomy" id="1028"/>
    <lineage>
        <taxon>Bacteria</taxon>
        <taxon>Pseudomonadati</taxon>
        <taxon>Bacteroidota</taxon>
        <taxon>Cytophagia</taxon>
        <taxon>Cytophagales</taxon>
        <taxon>Marivirgaceae</taxon>
        <taxon>Marivirga</taxon>
    </lineage>
</organism>
<dbReference type="RefSeq" id="WP_085518563.1">
    <property type="nucleotide sequence ID" value="NZ_FXAW01000008.1"/>
</dbReference>
<keyword evidence="2" id="KW-1185">Reference proteome</keyword>
<name>A0A1X7L3C7_9BACT</name>
<dbReference type="Proteomes" id="UP000193804">
    <property type="component" value="Unassembled WGS sequence"/>
</dbReference>
<dbReference type="Gene3D" id="2.160.20.120">
    <property type="match status" value="1"/>
</dbReference>
<accession>A0A1X7L3C7</accession>
<dbReference type="AlphaFoldDB" id="A0A1X7L3C7"/>
<sequence>MKLSNKILIGLFGFLFLYMIVAFTEMRLKGDLNRLDDSNSISETVDIKSVQYLKLVDIGHRIALHGSNKPGIEIKSVSGDVLQYLKYDLEGDTLSIKSMDLEKKQALDISIYVSKSNFKGLRVDNASLYIYDLQQESLDIQQNAGWIRVNASNEIATINLNIQNSAYFNLQDVEVDTLNAIIDEAEVVTNEPIKIVKASMTNDSYLHLIGTSEIQIKKDESSRLSSGRLIVH</sequence>
<gene>
    <name evidence="1" type="ORF">SAMN05661096_03427</name>
</gene>